<dbReference type="InterPro" id="IPR006202">
    <property type="entry name" value="Neur_chan_lig-bd"/>
</dbReference>
<dbReference type="PROSITE" id="PS00236">
    <property type="entry name" value="NEUROTR_ION_CHANNEL"/>
    <property type="match status" value="1"/>
</dbReference>
<evidence type="ECO:0000256" key="4">
    <source>
        <dbReference type="ARBA" id="ARBA00022989"/>
    </source>
</evidence>
<evidence type="ECO:0000256" key="12">
    <source>
        <dbReference type="ARBA" id="ARBA00023303"/>
    </source>
</evidence>
<dbReference type="Gene3D" id="1.20.58.390">
    <property type="entry name" value="Neurotransmitter-gated ion-channel transmembrane domain"/>
    <property type="match status" value="1"/>
</dbReference>
<evidence type="ECO:0000256" key="5">
    <source>
        <dbReference type="ARBA" id="ARBA00023018"/>
    </source>
</evidence>
<keyword evidence="4 14" id="KW-1133">Transmembrane helix</keyword>
<dbReference type="PRINTS" id="PR00252">
    <property type="entry name" value="NRIONCHANNEL"/>
</dbReference>
<keyword evidence="9" id="KW-0675">Receptor</keyword>
<dbReference type="FunFam" id="2.70.170.10:FF:000030">
    <property type="entry name" value="AcetylCholine Receptor"/>
    <property type="match status" value="1"/>
</dbReference>
<feature type="transmembrane region" description="Helical" evidence="14">
    <location>
        <begin position="311"/>
        <end position="333"/>
    </location>
</feature>
<gene>
    <name evidence="18" type="ORF">GSLYS_00000858001</name>
</gene>
<dbReference type="InterPro" id="IPR018000">
    <property type="entry name" value="Neurotransmitter_ion_chnl_CS"/>
</dbReference>
<feature type="region of interest" description="Disordered" evidence="15">
    <location>
        <begin position="377"/>
        <end position="432"/>
    </location>
</feature>
<feature type="compositionally biased region" description="Low complexity" evidence="15">
    <location>
        <begin position="422"/>
        <end position="432"/>
    </location>
</feature>
<feature type="compositionally biased region" description="Polar residues" evidence="15">
    <location>
        <begin position="511"/>
        <end position="525"/>
    </location>
</feature>
<comment type="subcellular location">
    <subcellularLocation>
        <location evidence="13">Synaptic cell membrane</location>
        <topology evidence="13">Multi-pass membrane protein</topology>
    </subcellularLocation>
</comment>
<evidence type="ECO:0000256" key="7">
    <source>
        <dbReference type="ARBA" id="ARBA00023136"/>
    </source>
</evidence>
<evidence type="ECO:0000256" key="11">
    <source>
        <dbReference type="ARBA" id="ARBA00023286"/>
    </source>
</evidence>
<keyword evidence="7 14" id="KW-0472">Membrane</keyword>
<evidence type="ECO:0000313" key="18">
    <source>
        <dbReference type="EMBL" id="CAL1526681.1"/>
    </source>
</evidence>
<feature type="compositionally biased region" description="Polar residues" evidence="15">
    <location>
        <begin position="392"/>
        <end position="410"/>
    </location>
</feature>
<evidence type="ECO:0000256" key="2">
    <source>
        <dbReference type="ARBA" id="ARBA00022475"/>
    </source>
</evidence>
<evidence type="ECO:0000256" key="6">
    <source>
        <dbReference type="ARBA" id="ARBA00023065"/>
    </source>
</evidence>
<dbReference type="SUPFAM" id="SSF63712">
    <property type="entry name" value="Nicotinic receptor ligand binding domain-like"/>
    <property type="match status" value="1"/>
</dbReference>
<evidence type="ECO:0000256" key="8">
    <source>
        <dbReference type="ARBA" id="ARBA00023157"/>
    </source>
</evidence>
<keyword evidence="2" id="KW-1003">Cell membrane</keyword>
<organism evidence="18 19">
    <name type="scientific">Lymnaea stagnalis</name>
    <name type="common">Great pond snail</name>
    <name type="synonym">Helix stagnalis</name>
    <dbReference type="NCBI Taxonomy" id="6523"/>
    <lineage>
        <taxon>Eukaryota</taxon>
        <taxon>Metazoa</taxon>
        <taxon>Spiralia</taxon>
        <taxon>Lophotrochozoa</taxon>
        <taxon>Mollusca</taxon>
        <taxon>Gastropoda</taxon>
        <taxon>Heterobranchia</taxon>
        <taxon>Euthyneura</taxon>
        <taxon>Panpulmonata</taxon>
        <taxon>Hygrophila</taxon>
        <taxon>Lymnaeoidea</taxon>
        <taxon>Lymnaeidae</taxon>
        <taxon>Lymnaea</taxon>
    </lineage>
</organism>
<keyword evidence="6 14" id="KW-0406">Ion transport</keyword>
<keyword evidence="12 14" id="KW-0407">Ion channel</keyword>
<evidence type="ECO:0000256" key="15">
    <source>
        <dbReference type="SAM" id="MobiDB-lite"/>
    </source>
</evidence>
<dbReference type="InterPro" id="IPR002394">
    <property type="entry name" value="Nicotinic_acetylcholine_rcpt"/>
</dbReference>
<comment type="caution">
    <text evidence="18">The sequence shown here is derived from an EMBL/GenBank/DDBJ whole genome shotgun (WGS) entry which is preliminary data.</text>
</comment>
<feature type="transmembrane region" description="Helical" evidence="14">
    <location>
        <begin position="282"/>
        <end position="299"/>
    </location>
</feature>
<keyword evidence="3 14" id="KW-0812">Transmembrane</keyword>
<keyword evidence="8" id="KW-1015">Disulfide bond</keyword>
<evidence type="ECO:0000259" key="17">
    <source>
        <dbReference type="Pfam" id="PF02932"/>
    </source>
</evidence>
<comment type="similarity">
    <text evidence="14">Belongs to the ligand-gated ion channel (TC 1.A.9) family.</text>
</comment>
<dbReference type="InterPro" id="IPR038050">
    <property type="entry name" value="Neuro_actylchol_rec"/>
</dbReference>
<feature type="chain" id="PRO_5043100774" evidence="14">
    <location>
        <begin position="31"/>
        <end position="581"/>
    </location>
</feature>
<feature type="domain" description="Neurotransmitter-gated ion-channel transmembrane" evidence="17">
    <location>
        <begin position="257"/>
        <end position="451"/>
    </location>
</feature>
<protein>
    <submittedName>
        <fullName evidence="18">Uncharacterized protein</fullName>
    </submittedName>
</protein>
<feature type="signal peptide" evidence="14">
    <location>
        <begin position="1"/>
        <end position="30"/>
    </location>
</feature>
<keyword evidence="11" id="KW-1071">Ligand-gated ion channel</keyword>
<dbReference type="CDD" id="cd18997">
    <property type="entry name" value="LGIC_ECD_nAChR"/>
    <property type="match status" value="1"/>
</dbReference>
<feature type="compositionally biased region" description="Basic and acidic residues" evidence="15">
    <location>
        <begin position="479"/>
        <end position="499"/>
    </location>
</feature>
<evidence type="ECO:0000256" key="9">
    <source>
        <dbReference type="ARBA" id="ARBA00023170"/>
    </source>
</evidence>
<dbReference type="GO" id="GO:0004888">
    <property type="term" value="F:transmembrane signaling receptor activity"/>
    <property type="evidence" value="ECO:0007669"/>
    <property type="project" value="InterPro"/>
</dbReference>
<dbReference type="Gene3D" id="2.70.170.10">
    <property type="entry name" value="Neurotransmitter-gated ion-channel ligand-binding domain"/>
    <property type="match status" value="1"/>
</dbReference>
<evidence type="ECO:0000256" key="10">
    <source>
        <dbReference type="ARBA" id="ARBA00023180"/>
    </source>
</evidence>
<dbReference type="EMBL" id="CAXITT010000008">
    <property type="protein sequence ID" value="CAL1526681.1"/>
    <property type="molecule type" value="Genomic_DNA"/>
</dbReference>
<keyword evidence="14" id="KW-0732">Signal</keyword>
<evidence type="ECO:0000256" key="3">
    <source>
        <dbReference type="ARBA" id="ARBA00022692"/>
    </source>
</evidence>
<evidence type="ECO:0000256" key="1">
    <source>
        <dbReference type="ARBA" id="ARBA00022448"/>
    </source>
</evidence>
<feature type="transmembrane region" description="Helical" evidence="14">
    <location>
        <begin position="252"/>
        <end position="275"/>
    </location>
</feature>
<feature type="domain" description="Neurotransmitter-gated ion-channel ligand-binding" evidence="16">
    <location>
        <begin position="40"/>
        <end position="249"/>
    </location>
</feature>
<keyword evidence="5" id="KW-0770">Synapse</keyword>
<evidence type="ECO:0000313" key="19">
    <source>
        <dbReference type="Proteomes" id="UP001497497"/>
    </source>
</evidence>
<dbReference type="SUPFAM" id="SSF90112">
    <property type="entry name" value="Neurotransmitter-gated ion-channel transmembrane pore"/>
    <property type="match status" value="1"/>
</dbReference>
<keyword evidence="19" id="KW-1185">Reference proteome</keyword>
<dbReference type="Pfam" id="PF02931">
    <property type="entry name" value="Neur_chan_LBD"/>
    <property type="match status" value="1"/>
</dbReference>
<feature type="transmembrane region" description="Helical" evidence="14">
    <location>
        <begin position="554"/>
        <end position="578"/>
    </location>
</feature>
<keyword evidence="10" id="KW-0325">Glycoprotein</keyword>
<keyword evidence="1 14" id="KW-0813">Transport</keyword>
<evidence type="ECO:0000259" key="16">
    <source>
        <dbReference type="Pfam" id="PF02931"/>
    </source>
</evidence>
<dbReference type="Proteomes" id="UP001497497">
    <property type="component" value="Unassembled WGS sequence"/>
</dbReference>
<dbReference type="InterPro" id="IPR036719">
    <property type="entry name" value="Neuro-gated_channel_TM_sf"/>
</dbReference>
<accession>A0AAV2H0F5</accession>
<dbReference type="GO" id="GO:0022848">
    <property type="term" value="F:acetylcholine-gated monoatomic cation-selective channel activity"/>
    <property type="evidence" value="ECO:0007669"/>
    <property type="project" value="InterPro"/>
</dbReference>
<reference evidence="18 19" key="1">
    <citation type="submission" date="2024-04" db="EMBL/GenBank/DDBJ databases">
        <authorList>
            <consortium name="Genoscope - CEA"/>
            <person name="William W."/>
        </authorList>
    </citation>
    <scope>NUCLEOTIDE SEQUENCE [LARGE SCALE GENOMIC DNA]</scope>
</reference>
<sequence>MQRMNTDQIQGWPVTAAVLIFSLLLPSVSPEVTQIDGPEHKLYLDLFSDYTAESRPVKNASHTVQVTFALALNQLLDLDEKNQILSTSVWIYEEWKDEMLRWSPSDYDGQQAIMIPADSVWLPDIFIFNTAGANMDGFVNVNGSKVAVEYDGTVRWMVPLMVASVCAVDVTYFPYDQQACVIKFGSWIYDIDQVDIVTESTVPDLEHYVMNSEYDLKNVSISRGVLGSSCCPGNGRHSMVELKIELRRKSLYYDYIVIAPTIMLCVLTLASFLLPCDRGEKMAIGLTVFLTLYVLQLRIADNVPDTNSTPILGVFMLIVMTFNCVSLIMATIVMNIKKRGDDSPCPDVPVWLFSLCHYVFGRVVCTPYMGTDHLQFLSSPQDPNKNKEQSNAKKVTSNEMTQAIGESTSRLNKDEKNTHLNSTPPFLSPTLSPAIATTQENHMMVNDAKKKGIKRSPGEGTDQPDLDPRASLSTTDGVHCYDPHKTPRLKSEGETEMRLRKAKLQAGPSKGDNSASPGSTVTTQSAGPLIKSSIDRVYLMKRRWFYVAEVVDKFLFLVYLVLLTTSIFTVLFLIPVYFRND</sequence>
<dbReference type="PRINTS" id="PR00254">
    <property type="entry name" value="NICOTINICR"/>
</dbReference>
<feature type="region of interest" description="Disordered" evidence="15">
    <location>
        <begin position="451"/>
        <end position="525"/>
    </location>
</feature>
<dbReference type="CDD" id="cd19051">
    <property type="entry name" value="LGIC_TM_cation"/>
    <property type="match status" value="1"/>
</dbReference>
<dbReference type="InterPro" id="IPR036734">
    <property type="entry name" value="Neur_chan_lig-bd_sf"/>
</dbReference>
<dbReference type="InterPro" id="IPR006029">
    <property type="entry name" value="Neurotrans-gated_channel_TM"/>
</dbReference>
<proteinExistence type="inferred from homology"/>
<name>A0AAV2H0F5_LYMST</name>
<evidence type="ECO:0000256" key="14">
    <source>
        <dbReference type="RuleBase" id="RU000687"/>
    </source>
</evidence>
<dbReference type="AlphaFoldDB" id="A0AAV2H0F5"/>
<dbReference type="Pfam" id="PF02932">
    <property type="entry name" value="Neur_chan_memb"/>
    <property type="match status" value="1"/>
</dbReference>
<evidence type="ECO:0000256" key="13">
    <source>
        <dbReference type="ARBA" id="ARBA00034099"/>
    </source>
</evidence>
<dbReference type="GO" id="GO:0045211">
    <property type="term" value="C:postsynaptic membrane"/>
    <property type="evidence" value="ECO:0007669"/>
    <property type="project" value="InterPro"/>
</dbReference>
<dbReference type="PANTHER" id="PTHR18945">
    <property type="entry name" value="NEUROTRANSMITTER GATED ION CHANNEL"/>
    <property type="match status" value="1"/>
</dbReference>
<dbReference type="InterPro" id="IPR006201">
    <property type="entry name" value="Neur_channel"/>
</dbReference>